<dbReference type="PATRIC" id="fig|37916.4.peg.4130"/>
<evidence type="ECO:0000313" key="1">
    <source>
        <dbReference type="EMBL" id="KMO72014.1"/>
    </source>
</evidence>
<dbReference type="AlphaFoldDB" id="A0A0J6VPD8"/>
<dbReference type="EMBL" id="JYNL01000048">
    <property type="protein sequence ID" value="KMO72014.1"/>
    <property type="molecule type" value="Genomic_DNA"/>
</dbReference>
<dbReference type="Proteomes" id="UP000036513">
    <property type="component" value="Unassembled WGS sequence"/>
</dbReference>
<gene>
    <name evidence="1" type="ORF">MCHLDSM_04163</name>
</gene>
<sequence length="39" mass="4061">MADRRELADLVEQAAAALLRAVVSAAPESQSTDGILHLA</sequence>
<keyword evidence="2" id="KW-1185">Reference proteome</keyword>
<name>A0A0J6VPD8_9MYCO</name>
<protein>
    <submittedName>
        <fullName evidence="1">Uncharacterized protein</fullName>
    </submittedName>
</protein>
<organism evidence="1 2">
    <name type="scientific">Mycolicibacterium chlorophenolicum</name>
    <dbReference type="NCBI Taxonomy" id="37916"/>
    <lineage>
        <taxon>Bacteria</taxon>
        <taxon>Bacillati</taxon>
        <taxon>Actinomycetota</taxon>
        <taxon>Actinomycetes</taxon>
        <taxon>Mycobacteriales</taxon>
        <taxon>Mycobacteriaceae</taxon>
        <taxon>Mycolicibacterium</taxon>
    </lineage>
</organism>
<proteinExistence type="predicted"/>
<reference evidence="1 2" key="1">
    <citation type="journal article" date="2015" name="Genome Biol. Evol.">
        <title>Characterization of Three Mycobacterium spp. with Potential Use in Bioremediation by Genome Sequencing and Comparative Genomics.</title>
        <authorList>
            <person name="Das S."/>
            <person name="Pettersson B.M."/>
            <person name="Behra P.R."/>
            <person name="Ramesh M."/>
            <person name="Dasgupta S."/>
            <person name="Bhattacharya A."/>
            <person name="Kirsebom L.A."/>
        </authorList>
    </citation>
    <scope>NUCLEOTIDE SEQUENCE [LARGE SCALE GENOMIC DNA]</scope>
    <source>
        <strain evidence="1 2">DSM 43826</strain>
    </source>
</reference>
<accession>A0A0J6VPD8</accession>
<comment type="caution">
    <text evidence="1">The sequence shown here is derived from an EMBL/GenBank/DDBJ whole genome shotgun (WGS) entry which is preliminary data.</text>
</comment>
<evidence type="ECO:0000313" key="2">
    <source>
        <dbReference type="Proteomes" id="UP000036513"/>
    </source>
</evidence>